<feature type="transmembrane region" description="Helical" evidence="5">
    <location>
        <begin position="169"/>
        <end position="189"/>
    </location>
</feature>
<feature type="transmembrane region" description="Helical" evidence="5">
    <location>
        <begin position="443"/>
        <end position="463"/>
    </location>
</feature>
<feature type="transmembrane region" description="Helical" evidence="5">
    <location>
        <begin position="414"/>
        <end position="431"/>
    </location>
</feature>
<dbReference type="Pfam" id="PF13520">
    <property type="entry name" value="AA_permease_2"/>
    <property type="match status" value="1"/>
</dbReference>
<feature type="transmembrane region" description="Helical" evidence="5">
    <location>
        <begin position="241"/>
        <end position="261"/>
    </location>
</feature>
<evidence type="ECO:0000256" key="5">
    <source>
        <dbReference type="SAM" id="Phobius"/>
    </source>
</evidence>
<evidence type="ECO:0000256" key="4">
    <source>
        <dbReference type="ARBA" id="ARBA00023136"/>
    </source>
</evidence>
<feature type="transmembrane region" description="Helical" evidence="5">
    <location>
        <begin position="201"/>
        <end position="221"/>
    </location>
</feature>
<evidence type="ECO:0000256" key="1">
    <source>
        <dbReference type="ARBA" id="ARBA00004141"/>
    </source>
</evidence>
<accession>A0ABR4NTD9</accession>
<proteinExistence type="predicted"/>
<evidence type="ECO:0000256" key="2">
    <source>
        <dbReference type="ARBA" id="ARBA00022692"/>
    </source>
</evidence>
<feature type="transmembrane region" description="Helical" evidence="5">
    <location>
        <begin position="282"/>
        <end position="301"/>
    </location>
</feature>
<evidence type="ECO:0000256" key="3">
    <source>
        <dbReference type="ARBA" id="ARBA00022989"/>
    </source>
</evidence>
<feature type="transmembrane region" description="Helical" evidence="5">
    <location>
        <begin position="46"/>
        <end position="68"/>
    </location>
</feature>
<dbReference type="Proteomes" id="UP001623330">
    <property type="component" value="Unassembled WGS sequence"/>
</dbReference>
<keyword evidence="2 5" id="KW-0812">Transmembrane</keyword>
<sequence>MSITKDSDEECINLFDNSDLEVGSYQSIPRDPAEKLDNEVPQGRHLGVFSTTVLFVSRIVGSGIFSTPSSIFVNCGGNTFIFFAVWLSTGLFAYAGLYIFLEFGYHLPRSGGRKVFLETAYRRPKLMMSVTIACFSITSGMCLAGSIVFGKYFLKMFNFDKDTYNSGNASKYVSIGIVLTAAAIHGISVRVGIKIQNAFGIMKMALIMLMCLTGTYAIFFYKPIAPTQWDRPTFSFHENSTFSINSLASAFITAFFCFSGWDSVHSVTSEVKNPSRTLPLSGIFSLTICAFCYTLMNVAYIKVLSYEEISEAGPLIGSVLFEKLFGPTLGGTLLTGSVAISAASNVLVVIYGISRVNQEIFREGYLPFSKTLARNWPKDAPLFSLLICAILTCIWIVILPSEGESYNYLVSVEGYGNQFFLLLVAVGLLIFRRQKEYVKNETAVRASTTGVVLIIILLFYLAVSPFIGNQEKNRVANLPPYEMMSLIIISLGTIFWIIKFKMLPFLFKYKLTPVTSILSDGLKITEWVHTK</sequence>
<feature type="transmembrane region" description="Helical" evidence="5">
    <location>
        <begin position="333"/>
        <end position="353"/>
    </location>
</feature>
<keyword evidence="3 5" id="KW-1133">Transmembrane helix</keyword>
<feature type="transmembrane region" description="Helical" evidence="5">
    <location>
        <begin position="483"/>
        <end position="500"/>
    </location>
</feature>
<dbReference type="Gene3D" id="1.20.1740.10">
    <property type="entry name" value="Amino acid/polyamine transporter I"/>
    <property type="match status" value="1"/>
</dbReference>
<organism evidence="6 7">
    <name type="scientific">Nakaseomyces bracarensis</name>
    <dbReference type="NCBI Taxonomy" id="273131"/>
    <lineage>
        <taxon>Eukaryota</taxon>
        <taxon>Fungi</taxon>
        <taxon>Dikarya</taxon>
        <taxon>Ascomycota</taxon>
        <taxon>Saccharomycotina</taxon>
        <taxon>Saccharomycetes</taxon>
        <taxon>Saccharomycetales</taxon>
        <taxon>Saccharomycetaceae</taxon>
        <taxon>Nakaseomyces</taxon>
    </lineage>
</organism>
<feature type="transmembrane region" description="Helical" evidence="5">
    <location>
        <begin position="126"/>
        <end position="149"/>
    </location>
</feature>
<dbReference type="PANTHER" id="PTHR11785:SF382">
    <property type="entry name" value="LOW-AFFINITY METHIONINE PERMEASE"/>
    <property type="match status" value="1"/>
</dbReference>
<reference evidence="6 7" key="1">
    <citation type="submission" date="2024-05" db="EMBL/GenBank/DDBJ databases">
        <title>Long read based assembly of the Candida bracarensis genome reveals expanded adhesin content.</title>
        <authorList>
            <person name="Marcet-Houben M."/>
            <person name="Ksiezopolska E."/>
            <person name="Gabaldon T."/>
        </authorList>
    </citation>
    <scope>NUCLEOTIDE SEQUENCE [LARGE SCALE GENOMIC DNA]</scope>
    <source>
        <strain evidence="6 7">CBM6</strain>
    </source>
</reference>
<dbReference type="InterPro" id="IPR002293">
    <property type="entry name" value="AA/rel_permease1"/>
</dbReference>
<feature type="transmembrane region" description="Helical" evidence="5">
    <location>
        <begin position="380"/>
        <end position="399"/>
    </location>
</feature>
<evidence type="ECO:0000313" key="6">
    <source>
        <dbReference type="EMBL" id="KAL3231740.1"/>
    </source>
</evidence>
<dbReference type="PANTHER" id="PTHR11785">
    <property type="entry name" value="AMINO ACID TRANSPORTER"/>
    <property type="match status" value="1"/>
</dbReference>
<dbReference type="PIRSF" id="PIRSF006060">
    <property type="entry name" value="AA_transporter"/>
    <property type="match status" value="1"/>
</dbReference>
<comment type="caution">
    <text evidence="6">The sequence shown here is derived from an EMBL/GenBank/DDBJ whole genome shotgun (WGS) entry which is preliminary data.</text>
</comment>
<name>A0ABR4NTD9_9SACH</name>
<gene>
    <name evidence="6" type="ORF">RNJ44_00275</name>
</gene>
<keyword evidence="4 5" id="KW-0472">Membrane</keyword>
<dbReference type="EMBL" id="JBEVYD010000006">
    <property type="protein sequence ID" value="KAL3231740.1"/>
    <property type="molecule type" value="Genomic_DNA"/>
</dbReference>
<comment type="subcellular location">
    <subcellularLocation>
        <location evidence="1">Membrane</location>
        <topology evidence="1">Multi-pass membrane protein</topology>
    </subcellularLocation>
</comment>
<dbReference type="InterPro" id="IPR050598">
    <property type="entry name" value="AminoAcid_Transporter"/>
</dbReference>
<feature type="transmembrane region" description="Helical" evidence="5">
    <location>
        <begin position="80"/>
        <end position="105"/>
    </location>
</feature>
<keyword evidence="7" id="KW-1185">Reference proteome</keyword>
<protein>
    <submittedName>
        <fullName evidence="6">Low-affinity methionine permease</fullName>
    </submittedName>
</protein>
<evidence type="ECO:0000313" key="7">
    <source>
        <dbReference type="Proteomes" id="UP001623330"/>
    </source>
</evidence>